<sequence>MQPTLLSLPPVPSIDRSLAGSLRAKVDGKAKPPGSLGRIEDLAIRLGLIQGTTEPRADRATLLVFAADHGLVEEGVSAYPQAVTAAMVRTFLAGRGTANAFARAVGAEVRIVDAGVAADLAPHPDLIDRRIRRGTRNAAREAALLENELDAALAFGAELAADAADAGADVIVLGEMGIGNTASASLLMHRLLPAPLETCIGAGAGHDAAGLARKREALARAAARSGATEPREVLREFGGLEIAMMAGATIGAAARRRAVLVDGFIASAAALAAIRLEPAVRDYCIFAHCSAERGHAALLEGIAADPLLELGLRLGEGTGGLLALPLLRAACGLLREVASLDEVLSGAA</sequence>
<evidence type="ECO:0000256" key="3">
    <source>
        <dbReference type="ARBA" id="ARBA00011991"/>
    </source>
</evidence>
<evidence type="ECO:0000256" key="2">
    <source>
        <dbReference type="ARBA" id="ARBA00007110"/>
    </source>
</evidence>
<dbReference type="HAMAP" id="MF_00230">
    <property type="entry name" value="CobT"/>
    <property type="match status" value="1"/>
</dbReference>
<evidence type="ECO:0000256" key="7">
    <source>
        <dbReference type="ARBA" id="ARBA00022679"/>
    </source>
</evidence>
<comment type="similarity">
    <text evidence="2 10">Belongs to the CobT family.</text>
</comment>
<evidence type="ECO:0000256" key="1">
    <source>
        <dbReference type="ARBA" id="ARBA00005049"/>
    </source>
</evidence>
<feature type="active site" description="Proton acceptor" evidence="10">
    <location>
        <position position="316"/>
    </location>
</feature>
<dbReference type="Gene3D" id="1.10.1610.10">
    <property type="match status" value="1"/>
</dbReference>
<comment type="caution">
    <text evidence="11">The sequence shown here is derived from an EMBL/GenBank/DDBJ whole genome shotgun (WGS) entry which is preliminary data.</text>
</comment>
<dbReference type="Proteomes" id="UP000564885">
    <property type="component" value="Unassembled WGS sequence"/>
</dbReference>
<dbReference type="SUPFAM" id="SSF52733">
    <property type="entry name" value="Nicotinate mononucleotide:5,6-dimethylbenzimidazole phosphoribosyltransferase (CobT)"/>
    <property type="match status" value="1"/>
</dbReference>
<dbReference type="EC" id="2.4.2.21" evidence="3 10"/>
<keyword evidence="12" id="KW-1185">Reference proteome</keyword>
<comment type="function">
    <text evidence="10">Catalyzes the synthesis of alpha-ribazole-5'-phosphate from nicotinate mononucleotide (NAMN) and 5,6-dimethylbenzimidazole (DMB).</text>
</comment>
<dbReference type="InterPro" id="IPR017846">
    <property type="entry name" value="Nict_dMeBzImd_PRibTrfase_bact"/>
</dbReference>
<dbReference type="AlphaFoldDB" id="A0A849I9X0"/>
<protein>
    <recommendedName>
        <fullName evidence="4 10">Nicotinate-nucleotide--dimethylbenzimidazole phosphoribosyltransferase</fullName>
        <shortName evidence="10">NN:DBI PRT</shortName>
        <ecNumber evidence="3 10">2.4.2.21</ecNumber>
    </recommendedName>
    <alternativeName>
        <fullName evidence="8 10">N(1)-alpha-phosphoribosyltransferase</fullName>
    </alternativeName>
</protein>
<evidence type="ECO:0000313" key="11">
    <source>
        <dbReference type="EMBL" id="NNM72870.1"/>
    </source>
</evidence>
<dbReference type="FunFam" id="3.40.50.10210:FF:000001">
    <property type="entry name" value="Nicotinate-nucleotide--dimethylbenzimidazole phosphoribosyltransferase"/>
    <property type="match status" value="1"/>
</dbReference>
<proteinExistence type="inferred from homology"/>
<accession>A0A849I9X0</accession>
<dbReference type="GO" id="GO:0008939">
    <property type="term" value="F:nicotinate-nucleotide-dimethylbenzimidazole phosphoribosyltransferase activity"/>
    <property type="evidence" value="ECO:0007669"/>
    <property type="project" value="UniProtKB-UniRule"/>
</dbReference>
<dbReference type="UniPathway" id="UPA00061">
    <property type="reaction ID" value="UER00516"/>
</dbReference>
<dbReference type="InterPro" id="IPR036087">
    <property type="entry name" value="Nict_dMeBzImd_PRibTrfase_sf"/>
</dbReference>
<evidence type="ECO:0000256" key="6">
    <source>
        <dbReference type="ARBA" id="ARBA00022676"/>
    </source>
</evidence>
<evidence type="ECO:0000313" key="12">
    <source>
        <dbReference type="Proteomes" id="UP000564885"/>
    </source>
</evidence>
<dbReference type="NCBIfam" id="NF000996">
    <property type="entry name" value="PRK00105.1"/>
    <property type="match status" value="1"/>
</dbReference>
<evidence type="ECO:0000256" key="10">
    <source>
        <dbReference type="HAMAP-Rule" id="MF_00230"/>
    </source>
</evidence>
<name>A0A849I9X0_9HYPH</name>
<comment type="pathway">
    <text evidence="1 10">Nucleoside biosynthesis; alpha-ribazole biosynthesis; alpha-ribazole from 5,6-dimethylbenzimidazole: step 1/2.</text>
</comment>
<reference evidence="11 12" key="1">
    <citation type="submission" date="2020-04" db="EMBL/GenBank/DDBJ databases">
        <title>Enterovirga sp. isolate from soil.</title>
        <authorList>
            <person name="Chea S."/>
            <person name="Kim D.-U."/>
        </authorList>
    </citation>
    <scope>NUCLEOTIDE SEQUENCE [LARGE SCALE GENOMIC DNA]</scope>
    <source>
        <strain evidence="11 12">DB1703</strain>
    </source>
</reference>
<dbReference type="GO" id="GO:0009236">
    <property type="term" value="P:cobalamin biosynthetic process"/>
    <property type="evidence" value="ECO:0007669"/>
    <property type="project" value="UniProtKB-UniRule"/>
</dbReference>
<dbReference type="InterPro" id="IPR023195">
    <property type="entry name" value="Nict_dMeBzImd_PRibTrfase_N"/>
</dbReference>
<dbReference type="NCBIfam" id="TIGR03160">
    <property type="entry name" value="cobT_DBIPRT"/>
    <property type="match status" value="1"/>
</dbReference>
<dbReference type="InterPro" id="IPR003200">
    <property type="entry name" value="Nict_dMeBzImd_PRibTrfase"/>
</dbReference>
<keyword evidence="7 10" id="KW-0808">Transferase</keyword>
<dbReference type="EMBL" id="JABEPP010000003">
    <property type="protein sequence ID" value="NNM72870.1"/>
    <property type="molecule type" value="Genomic_DNA"/>
</dbReference>
<dbReference type="RefSeq" id="WP_171218389.1">
    <property type="nucleotide sequence ID" value="NZ_JABEPP010000003.1"/>
</dbReference>
<evidence type="ECO:0000256" key="9">
    <source>
        <dbReference type="ARBA" id="ARBA00047340"/>
    </source>
</evidence>
<organism evidence="11 12">
    <name type="scientific">Enterovirga aerilata</name>
    <dbReference type="NCBI Taxonomy" id="2730920"/>
    <lineage>
        <taxon>Bacteria</taxon>
        <taxon>Pseudomonadati</taxon>
        <taxon>Pseudomonadota</taxon>
        <taxon>Alphaproteobacteria</taxon>
        <taxon>Hyphomicrobiales</taxon>
        <taxon>Methylobacteriaceae</taxon>
        <taxon>Enterovirga</taxon>
    </lineage>
</organism>
<evidence type="ECO:0000256" key="8">
    <source>
        <dbReference type="ARBA" id="ARBA00030686"/>
    </source>
</evidence>
<dbReference type="Gene3D" id="3.40.50.10210">
    <property type="match status" value="1"/>
</dbReference>
<evidence type="ECO:0000256" key="5">
    <source>
        <dbReference type="ARBA" id="ARBA00022573"/>
    </source>
</evidence>
<keyword evidence="6 10" id="KW-0328">Glycosyltransferase</keyword>
<dbReference type="Pfam" id="PF02277">
    <property type="entry name" value="DBI_PRT"/>
    <property type="match status" value="1"/>
</dbReference>
<dbReference type="PANTHER" id="PTHR43463:SF1">
    <property type="entry name" value="NICOTINATE-NUCLEOTIDE--DIMETHYLBENZIMIDAZOLE PHOSPHORIBOSYLTRANSFERASE"/>
    <property type="match status" value="1"/>
</dbReference>
<dbReference type="CDD" id="cd02439">
    <property type="entry name" value="DMB-PRT_CobT"/>
    <property type="match status" value="1"/>
</dbReference>
<dbReference type="PANTHER" id="PTHR43463">
    <property type="entry name" value="NICOTINATE-NUCLEOTIDE--DIMETHYLBENZIMIDAZOLE PHOSPHORIBOSYLTRANSFERASE"/>
    <property type="match status" value="1"/>
</dbReference>
<keyword evidence="5 10" id="KW-0169">Cobalamin biosynthesis</keyword>
<gene>
    <name evidence="10 11" type="primary">cobT</name>
    <name evidence="11" type="ORF">HJG44_10830</name>
</gene>
<comment type="catalytic activity">
    <reaction evidence="9 10">
        <text>5,6-dimethylbenzimidazole + nicotinate beta-D-ribonucleotide = alpha-ribazole 5'-phosphate + nicotinate + H(+)</text>
        <dbReference type="Rhea" id="RHEA:11196"/>
        <dbReference type="ChEBI" id="CHEBI:15378"/>
        <dbReference type="ChEBI" id="CHEBI:15890"/>
        <dbReference type="ChEBI" id="CHEBI:32544"/>
        <dbReference type="ChEBI" id="CHEBI:57502"/>
        <dbReference type="ChEBI" id="CHEBI:57918"/>
        <dbReference type="EC" id="2.4.2.21"/>
    </reaction>
</comment>
<evidence type="ECO:0000256" key="4">
    <source>
        <dbReference type="ARBA" id="ARBA00015486"/>
    </source>
</evidence>